<accession>A0ABU7BDA8</accession>
<evidence type="ECO:0000313" key="2">
    <source>
        <dbReference type="Proteomes" id="UP001345963"/>
    </source>
</evidence>
<protein>
    <submittedName>
        <fullName evidence="1">Uncharacterized protein</fullName>
    </submittedName>
</protein>
<gene>
    <name evidence="1" type="ORF">ATANTOWER_007889</name>
</gene>
<reference evidence="1 2" key="1">
    <citation type="submission" date="2021-07" db="EMBL/GenBank/DDBJ databases">
        <authorList>
            <person name="Palmer J.M."/>
        </authorList>
    </citation>
    <scope>NUCLEOTIDE SEQUENCE [LARGE SCALE GENOMIC DNA]</scope>
    <source>
        <strain evidence="1 2">AT_MEX2019</strain>
        <tissue evidence="1">Muscle</tissue>
    </source>
</reference>
<comment type="caution">
    <text evidence="1">The sequence shown here is derived from an EMBL/GenBank/DDBJ whole genome shotgun (WGS) entry which is preliminary data.</text>
</comment>
<organism evidence="1 2">
    <name type="scientific">Ataeniobius toweri</name>
    <dbReference type="NCBI Taxonomy" id="208326"/>
    <lineage>
        <taxon>Eukaryota</taxon>
        <taxon>Metazoa</taxon>
        <taxon>Chordata</taxon>
        <taxon>Craniata</taxon>
        <taxon>Vertebrata</taxon>
        <taxon>Euteleostomi</taxon>
        <taxon>Actinopterygii</taxon>
        <taxon>Neopterygii</taxon>
        <taxon>Teleostei</taxon>
        <taxon>Neoteleostei</taxon>
        <taxon>Acanthomorphata</taxon>
        <taxon>Ovalentaria</taxon>
        <taxon>Atherinomorphae</taxon>
        <taxon>Cyprinodontiformes</taxon>
        <taxon>Goodeidae</taxon>
        <taxon>Ataeniobius</taxon>
    </lineage>
</organism>
<dbReference type="Proteomes" id="UP001345963">
    <property type="component" value="Unassembled WGS sequence"/>
</dbReference>
<sequence>MTGKYTSAPGIFMYLDLLIIWEGILKLFSKPLEQNIPSGNGGSGGSSPSFNGWVDAESNPHSIRLSHCVLGQETSPALPADGGQWCRLYGRPTSVSAPGHLWLQCSLPLLVCEVLL</sequence>
<name>A0ABU7BDA8_9TELE</name>
<keyword evidence="2" id="KW-1185">Reference proteome</keyword>
<proteinExistence type="predicted"/>
<evidence type="ECO:0000313" key="1">
    <source>
        <dbReference type="EMBL" id="MED6247570.1"/>
    </source>
</evidence>
<dbReference type="EMBL" id="JAHUTI010049366">
    <property type="protein sequence ID" value="MED6247570.1"/>
    <property type="molecule type" value="Genomic_DNA"/>
</dbReference>